<dbReference type="Pfam" id="PF13374">
    <property type="entry name" value="TPR_10"/>
    <property type="match status" value="1"/>
</dbReference>
<dbReference type="AlphaFoldDB" id="A0A9P4K264"/>
<comment type="subcellular location">
    <subcellularLocation>
        <location evidence="1">Cytoplasm</location>
    </subcellularLocation>
</comment>
<dbReference type="Gene3D" id="1.25.40.10">
    <property type="entry name" value="Tetratricopeptide repeat domain"/>
    <property type="match status" value="2"/>
</dbReference>
<reference evidence="6" key="1">
    <citation type="journal article" date="2020" name="Stud. Mycol.">
        <title>101 Dothideomycetes genomes: A test case for predicting lifestyles and emergence of pathogens.</title>
        <authorList>
            <person name="Haridas S."/>
            <person name="Albert R."/>
            <person name="Binder M."/>
            <person name="Bloem J."/>
            <person name="LaButti K."/>
            <person name="Salamov A."/>
            <person name="Andreopoulos B."/>
            <person name="Baker S."/>
            <person name="Barry K."/>
            <person name="Bills G."/>
            <person name="Bluhm B."/>
            <person name="Cannon C."/>
            <person name="Castanera R."/>
            <person name="Culley D."/>
            <person name="Daum C."/>
            <person name="Ezra D."/>
            <person name="Gonzalez J."/>
            <person name="Henrissat B."/>
            <person name="Kuo A."/>
            <person name="Liang C."/>
            <person name="Lipzen A."/>
            <person name="Lutzoni F."/>
            <person name="Magnuson J."/>
            <person name="Mondo S."/>
            <person name="Nolan M."/>
            <person name="Ohm R."/>
            <person name="Pangilinan J."/>
            <person name="Park H.-J."/>
            <person name="Ramirez L."/>
            <person name="Alfaro M."/>
            <person name="Sun H."/>
            <person name="Tritt A."/>
            <person name="Yoshinaga Y."/>
            <person name="Zwiers L.-H."/>
            <person name="Turgeon B."/>
            <person name="Goodwin S."/>
            <person name="Spatafora J."/>
            <person name="Crous P."/>
            <person name="Grigoriev I."/>
        </authorList>
    </citation>
    <scope>NUCLEOTIDE SEQUENCE [LARGE SCALE GENOMIC DNA]</scope>
    <source>
        <strain evidence="6">CBS 304.66</strain>
    </source>
</reference>
<gene>
    <name evidence="5" type="ORF">CC78DRAFT_608666</name>
</gene>
<dbReference type="Proteomes" id="UP000800093">
    <property type="component" value="Unassembled WGS sequence"/>
</dbReference>
<accession>A0A9P4K264</accession>
<dbReference type="EMBL" id="ML986662">
    <property type="protein sequence ID" value="KAF2261232.1"/>
    <property type="molecule type" value="Genomic_DNA"/>
</dbReference>
<evidence type="ECO:0000313" key="6">
    <source>
        <dbReference type="Proteomes" id="UP000800093"/>
    </source>
</evidence>
<keyword evidence="4" id="KW-0802">TPR repeat</keyword>
<dbReference type="Pfam" id="PF13424">
    <property type="entry name" value="TPR_12"/>
    <property type="match status" value="1"/>
</dbReference>
<dbReference type="GO" id="GO:0007018">
    <property type="term" value="P:microtubule-based movement"/>
    <property type="evidence" value="ECO:0007669"/>
    <property type="project" value="TreeGrafter"/>
</dbReference>
<evidence type="ECO:0000313" key="5">
    <source>
        <dbReference type="EMBL" id="KAF2261232.1"/>
    </source>
</evidence>
<comment type="caution">
    <text evidence="5">The sequence shown here is derived from an EMBL/GenBank/DDBJ whole genome shotgun (WGS) entry which is preliminary data.</text>
</comment>
<dbReference type="OrthoDB" id="3694819at2759"/>
<proteinExistence type="predicted"/>
<dbReference type="GO" id="GO:0005871">
    <property type="term" value="C:kinesin complex"/>
    <property type="evidence" value="ECO:0007669"/>
    <property type="project" value="InterPro"/>
</dbReference>
<name>A0A9P4K264_9PLEO</name>
<sequence length="224" mass="25078">MLDRASILIKTGIFLDQRAFYNRSKSRTTESLQLRESILGPEDQSTLNYVQSLALTLRHGGKLDQAEEMCKRALTARELQNGKRIQPQHLLYMISVFLGIFGRWGEARFVHGRTLNIPKEALGEFHALTTVSLLANSAVLWHEGQNEKAEELNIQATEILGKTLGECHPQTLTAVNNMGNTLWMNGKLESAEILYQEVIEAREGILGLAHSDTFITHSNLGSLH</sequence>
<dbReference type="InterPro" id="IPR011990">
    <property type="entry name" value="TPR-like_helical_dom_sf"/>
</dbReference>
<evidence type="ECO:0008006" key="7">
    <source>
        <dbReference type="Google" id="ProtNLM"/>
    </source>
</evidence>
<evidence type="ECO:0000256" key="3">
    <source>
        <dbReference type="ARBA" id="ARBA00022737"/>
    </source>
</evidence>
<dbReference type="GO" id="GO:0019894">
    <property type="term" value="F:kinesin binding"/>
    <property type="evidence" value="ECO:0007669"/>
    <property type="project" value="TreeGrafter"/>
</dbReference>
<dbReference type="InterPro" id="IPR002151">
    <property type="entry name" value="Kinesin_light"/>
</dbReference>
<dbReference type="PANTHER" id="PTHR45783">
    <property type="entry name" value="KINESIN LIGHT CHAIN"/>
    <property type="match status" value="1"/>
</dbReference>
<dbReference type="PANTHER" id="PTHR45783:SF3">
    <property type="entry name" value="KINESIN LIGHT CHAIN"/>
    <property type="match status" value="1"/>
</dbReference>
<keyword evidence="2" id="KW-0963">Cytoplasm</keyword>
<dbReference type="SUPFAM" id="SSF48452">
    <property type="entry name" value="TPR-like"/>
    <property type="match status" value="1"/>
</dbReference>
<organism evidence="5 6">
    <name type="scientific">Lojkania enalia</name>
    <dbReference type="NCBI Taxonomy" id="147567"/>
    <lineage>
        <taxon>Eukaryota</taxon>
        <taxon>Fungi</taxon>
        <taxon>Dikarya</taxon>
        <taxon>Ascomycota</taxon>
        <taxon>Pezizomycotina</taxon>
        <taxon>Dothideomycetes</taxon>
        <taxon>Pleosporomycetidae</taxon>
        <taxon>Pleosporales</taxon>
        <taxon>Pleosporales incertae sedis</taxon>
        <taxon>Lojkania</taxon>
    </lineage>
</organism>
<protein>
    <recommendedName>
        <fullName evidence="7">Kinesin light chain</fullName>
    </recommendedName>
</protein>
<dbReference type="GO" id="GO:0005737">
    <property type="term" value="C:cytoplasm"/>
    <property type="evidence" value="ECO:0007669"/>
    <property type="project" value="UniProtKB-SubCell"/>
</dbReference>
<keyword evidence="6" id="KW-1185">Reference proteome</keyword>
<evidence type="ECO:0000256" key="2">
    <source>
        <dbReference type="ARBA" id="ARBA00022490"/>
    </source>
</evidence>
<evidence type="ECO:0000256" key="4">
    <source>
        <dbReference type="ARBA" id="ARBA00022803"/>
    </source>
</evidence>
<evidence type="ECO:0000256" key="1">
    <source>
        <dbReference type="ARBA" id="ARBA00004496"/>
    </source>
</evidence>
<keyword evidence="3" id="KW-0677">Repeat</keyword>